<sequence>MSDNPYQAAPAMGSAGIGAVTATKELKHVHPLQAGKVLGVMYALMGLIILPFFLIAAVMNPNQAAPGLVVAVLIPIFYAVGGFVGGIIMAAVYNLVAGMAGGIRMDFE</sequence>
<keyword evidence="3" id="KW-1185">Reference proteome</keyword>
<protein>
    <recommendedName>
        <fullName evidence="4">DUF3566 domain-containing protein</fullName>
    </recommendedName>
</protein>
<keyword evidence="1" id="KW-1133">Transmembrane helix</keyword>
<gene>
    <name evidence="2" type="ORF">Mal64_33920</name>
</gene>
<proteinExistence type="predicted"/>
<dbReference type="AlphaFoldDB" id="A0A5C5ZH77"/>
<feature type="transmembrane region" description="Helical" evidence="1">
    <location>
        <begin position="37"/>
        <end position="59"/>
    </location>
</feature>
<accession>A0A5C5ZH77</accession>
<comment type="caution">
    <text evidence="2">The sequence shown here is derived from an EMBL/GenBank/DDBJ whole genome shotgun (WGS) entry which is preliminary data.</text>
</comment>
<evidence type="ECO:0000313" key="2">
    <source>
        <dbReference type="EMBL" id="TWT86566.1"/>
    </source>
</evidence>
<evidence type="ECO:0008006" key="4">
    <source>
        <dbReference type="Google" id="ProtNLM"/>
    </source>
</evidence>
<evidence type="ECO:0000313" key="3">
    <source>
        <dbReference type="Proteomes" id="UP000315440"/>
    </source>
</evidence>
<organism evidence="2 3">
    <name type="scientific">Pseudobythopirellula maris</name>
    <dbReference type="NCBI Taxonomy" id="2527991"/>
    <lineage>
        <taxon>Bacteria</taxon>
        <taxon>Pseudomonadati</taxon>
        <taxon>Planctomycetota</taxon>
        <taxon>Planctomycetia</taxon>
        <taxon>Pirellulales</taxon>
        <taxon>Lacipirellulaceae</taxon>
        <taxon>Pseudobythopirellula</taxon>
    </lineage>
</organism>
<feature type="transmembrane region" description="Helical" evidence="1">
    <location>
        <begin position="65"/>
        <end position="96"/>
    </location>
</feature>
<dbReference type="EMBL" id="SJPQ01000004">
    <property type="protein sequence ID" value="TWT86566.1"/>
    <property type="molecule type" value="Genomic_DNA"/>
</dbReference>
<dbReference type="RefSeq" id="WP_146402433.1">
    <property type="nucleotide sequence ID" value="NZ_SJPQ01000004.1"/>
</dbReference>
<evidence type="ECO:0000256" key="1">
    <source>
        <dbReference type="SAM" id="Phobius"/>
    </source>
</evidence>
<dbReference type="OrthoDB" id="287853at2"/>
<reference evidence="2 3" key="1">
    <citation type="submission" date="2019-02" db="EMBL/GenBank/DDBJ databases">
        <title>Deep-cultivation of Planctomycetes and their phenomic and genomic characterization uncovers novel biology.</title>
        <authorList>
            <person name="Wiegand S."/>
            <person name="Jogler M."/>
            <person name="Boedeker C."/>
            <person name="Pinto D."/>
            <person name="Vollmers J."/>
            <person name="Rivas-Marin E."/>
            <person name="Kohn T."/>
            <person name="Peeters S.H."/>
            <person name="Heuer A."/>
            <person name="Rast P."/>
            <person name="Oberbeckmann S."/>
            <person name="Bunk B."/>
            <person name="Jeske O."/>
            <person name="Meyerdierks A."/>
            <person name="Storesund J.E."/>
            <person name="Kallscheuer N."/>
            <person name="Luecker S."/>
            <person name="Lage O.M."/>
            <person name="Pohl T."/>
            <person name="Merkel B.J."/>
            <person name="Hornburger P."/>
            <person name="Mueller R.-W."/>
            <person name="Bruemmer F."/>
            <person name="Labrenz M."/>
            <person name="Spormann A.M."/>
            <person name="Op Den Camp H."/>
            <person name="Overmann J."/>
            <person name="Amann R."/>
            <person name="Jetten M.S.M."/>
            <person name="Mascher T."/>
            <person name="Medema M.H."/>
            <person name="Devos D.P."/>
            <person name="Kaster A.-K."/>
            <person name="Ovreas L."/>
            <person name="Rohde M."/>
            <person name="Galperin M.Y."/>
            <person name="Jogler C."/>
        </authorList>
    </citation>
    <scope>NUCLEOTIDE SEQUENCE [LARGE SCALE GENOMIC DNA]</scope>
    <source>
        <strain evidence="2 3">Mal64</strain>
    </source>
</reference>
<dbReference type="Proteomes" id="UP000315440">
    <property type="component" value="Unassembled WGS sequence"/>
</dbReference>
<keyword evidence="1" id="KW-0472">Membrane</keyword>
<keyword evidence="1" id="KW-0812">Transmembrane</keyword>
<name>A0A5C5ZH77_9BACT</name>